<comment type="subcellular location">
    <subcellularLocation>
        <location evidence="1 10">Cell membrane</location>
        <topology evidence="1 10">Multi-pass membrane protein</topology>
    </subcellularLocation>
</comment>
<keyword evidence="8 10" id="KW-0472">Membrane</keyword>
<evidence type="ECO:0000256" key="8">
    <source>
        <dbReference type="ARBA" id="ARBA00023136"/>
    </source>
</evidence>
<evidence type="ECO:0000256" key="3">
    <source>
        <dbReference type="ARBA" id="ARBA00022475"/>
    </source>
</evidence>
<dbReference type="SUPFAM" id="SSF57850">
    <property type="entry name" value="RING/U-box"/>
    <property type="match status" value="1"/>
</dbReference>
<evidence type="ECO:0000259" key="11">
    <source>
        <dbReference type="PROSITE" id="PS50271"/>
    </source>
</evidence>
<evidence type="ECO:0000256" key="7">
    <source>
        <dbReference type="ARBA" id="ARBA00023065"/>
    </source>
</evidence>
<feature type="transmembrane region" description="Helical" evidence="10">
    <location>
        <begin position="112"/>
        <end position="133"/>
    </location>
</feature>
<comment type="function">
    <text evidence="10">Na(+)/H(+) antiporter that extrudes sodium in exchange for external protons.</text>
</comment>
<dbReference type="GO" id="GO:0015386">
    <property type="term" value="F:potassium:proton antiporter activity"/>
    <property type="evidence" value="ECO:0007669"/>
    <property type="project" value="TreeGrafter"/>
</dbReference>
<dbReference type="InterPro" id="IPR004705">
    <property type="entry name" value="Cation/H_exchanger_CPA1_bac"/>
</dbReference>
<comment type="caution">
    <text evidence="10">Lacks conserved residue(s) required for the propagation of feature annotation.</text>
</comment>
<evidence type="ECO:0000256" key="6">
    <source>
        <dbReference type="ARBA" id="ARBA00023053"/>
    </source>
</evidence>
<dbReference type="EMBL" id="JAERWL010000005">
    <property type="protein sequence ID" value="MBM9475570.1"/>
    <property type="molecule type" value="Genomic_DNA"/>
</dbReference>
<reference evidence="12" key="1">
    <citation type="submission" date="2021-01" db="EMBL/GenBank/DDBJ databases">
        <title>KCTC 19127 draft genome.</title>
        <authorList>
            <person name="An D."/>
        </authorList>
    </citation>
    <scope>NUCLEOTIDE SEQUENCE</scope>
    <source>
        <strain evidence="12">KCTC 19127</strain>
    </source>
</reference>
<feature type="transmembrane region" description="Helical" evidence="10">
    <location>
        <begin position="231"/>
        <end position="248"/>
    </location>
</feature>
<comment type="caution">
    <text evidence="12">The sequence shown here is derived from an EMBL/GenBank/DDBJ whole genome shotgun (WGS) entry which is preliminary data.</text>
</comment>
<dbReference type="InterPro" id="IPR001607">
    <property type="entry name" value="Znf_UBP"/>
</dbReference>
<dbReference type="Pfam" id="PF00999">
    <property type="entry name" value="Na_H_Exchanger"/>
    <property type="match status" value="1"/>
</dbReference>
<keyword evidence="10" id="KW-0050">Antiport</keyword>
<feature type="transmembrane region" description="Helical" evidence="10">
    <location>
        <begin position="374"/>
        <end position="395"/>
    </location>
</feature>
<dbReference type="Proteomes" id="UP000663801">
    <property type="component" value="Unassembled WGS sequence"/>
</dbReference>
<feature type="transmembrane region" description="Helical" evidence="10">
    <location>
        <begin position="154"/>
        <end position="174"/>
    </location>
</feature>
<evidence type="ECO:0000313" key="13">
    <source>
        <dbReference type="Proteomes" id="UP000663801"/>
    </source>
</evidence>
<keyword evidence="7 10" id="KW-0406">Ion transport</keyword>
<dbReference type="NCBIfam" id="TIGR00831">
    <property type="entry name" value="a_cpa1"/>
    <property type="match status" value="1"/>
</dbReference>
<feature type="transmembrane region" description="Helical" evidence="10">
    <location>
        <begin position="339"/>
        <end position="362"/>
    </location>
</feature>
<keyword evidence="6 10" id="KW-0915">Sodium</keyword>
<keyword evidence="5 10" id="KW-1133">Transmembrane helix</keyword>
<dbReference type="GO" id="GO:0098719">
    <property type="term" value="P:sodium ion import across plasma membrane"/>
    <property type="evidence" value="ECO:0007669"/>
    <property type="project" value="TreeGrafter"/>
</dbReference>
<dbReference type="Gene3D" id="3.30.40.10">
    <property type="entry name" value="Zinc/RING finger domain, C3HC4 (zinc finger)"/>
    <property type="match status" value="1"/>
</dbReference>
<feature type="transmembrane region" description="Helical" evidence="10">
    <location>
        <begin position="269"/>
        <end position="287"/>
    </location>
</feature>
<keyword evidence="2 10" id="KW-0813">Transport</keyword>
<dbReference type="PANTHER" id="PTHR10110:SF86">
    <property type="entry name" value="SODIUM_HYDROGEN EXCHANGER 7"/>
    <property type="match status" value="1"/>
</dbReference>
<dbReference type="InterPro" id="IPR006153">
    <property type="entry name" value="Cation/H_exchanger_TM"/>
</dbReference>
<organism evidence="12 13">
    <name type="scientific">Nakamurella flavida</name>
    <dbReference type="NCBI Taxonomy" id="363630"/>
    <lineage>
        <taxon>Bacteria</taxon>
        <taxon>Bacillati</taxon>
        <taxon>Actinomycetota</taxon>
        <taxon>Actinomycetes</taxon>
        <taxon>Nakamurellales</taxon>
        <taxon>Nakamurellaceae</taxon>
        <taxon>Nakamurella</taxon>
    </lineage>
</organism>
<dbReference type="InterPro" id="IPR018422">
    <property type="entry name" value="Cation/H_exchanger_CPA1"/>
</dbReference>
<evidence type="ECO:0000313" key="12">
    <source>
        <dbReference type="EMBL" id="MBM9475570.1"/>
    </source>
</evidence>
<dbReference type="Gene3D" id="6.10.140.1330">
    <property type="match status" value="1"/>
</dbReference>
<dbReference type="Pfam" id="PF02148">
    <property type="entry name" value="zf-UBP"/>
    <property type="match status" value="1"/>
</dbReference>
<proteinExistence type="inferred from homology"/>
<keyword evidence="13" id="KW-1185">Reference proteome</keyword>
<feature type="transmembrane region" description="Helical" evidence="10">
    <location>
        <begin position="85"/>
        <end position="106"/>
    </location>
</feature>
<keyword evidence="9 10" id="KW-0739">Sodium transport</keyword>
<feature type="transmembrane region" description="Helical" evidence="10">
    <location>
        <begin position="54"/>
        <end position="73"/>
    </location>
</feature>
<evidence type="ECO:0000256" key="9">
    <source>
        <dbReference type="ARBA" id="ARBA00023201"/>
    </source>
</evidence>
<keyword evidence="3 10" id="KW-1003">Cell membrane</keyword>
<feature type="transmembrane region" description="Helical" evidence="10">
    <location>
        <begin position="180"/>
        <end position="201"/>
    </location>
</feature>
<dbReference type="GO" id="GO:0051453">
    <property type="term" value="P:regulation of intracellular pH"/>
    <property type="evidence" value="ECO:0007669"/>
    <property type="project" value="TreeGrafter"/>
</dbReference>
<evidence type="ECO:0000256" key="1">
    <source>
        <dbReference type="ARBA" id="ARBA00004651"/>
    </source>
</evidence>
<gene>
    <name evidence="12" type="ORF">JL107_03835</name>
</gene>
<dbReference type="PANTHER" id="PTHR10110">
    <property type="entry name" value="SODIUM/HYDROGEN EXCHANGER"/>
    <property type="match status" value="1"/>
</dbReference>
<name>A0A938YME0_9ACTN</name>
<dbReference type="RefSeq" id="WP_205255683.1">
    <property type="nucleotide sequence ID" value="NZ_BAAAPV010000002.1"/>
</dbReference>
<dbReference type="InterPro" id="IPR013083">
    <property type="entry name" value="Znf_RING/FYVE/PHD"/>
</dbReference>
<feature type="domain" description="UBP-type" evidence="11">
    <location>
        <begin position="531"/>
        <end position="624"/>
    </location>
</feature>
<feature type="transmembrane region" description="Helical" evidence="10">
    <location>
        <begin position="299"/>
        <end position="318"/>
    </location>
</feature>
<dbReference type="GO" id="GO:0015385">
    <property type="term" value="F:sodium:proton antiporter activity"/>
    <property type="evidence" value="ECO:0007669"/>
    <property type="project" value="InterPro"/>
</dbReference>
<comment type="similarity">
    <text evidence="10">Belongs to the monovalent cation:proton antiporter 1 (CPA1) transporter (TC 2.A.36) family.</text>
</comment>
<accession>A0A938YME0</accession>
<evidence type="ECO:0000256" key="4">
    <source>
        <dbReference type="ARBA" id="ARBA00022692"/>
    </source>
</evidence>
<evidence type="ECO:0000256" key="5">
    <source>
        <dbReference type="ARBA" id="ARBA00022989"/>
    </source>
</evidence>
<evidence type="ECO:0000256" key="2">
    <source>
        <dbReference type="ARBA" id="ARBA00022448"/>
    </source>
</evidence>
<keyword evidence="4 10" id="KW-0812">Transmembrane</keyword>
<protein>
    <submittedName>
        <fullName evidence="12">Na+/H+ antiporter</fullName>
    </submittedName>
</protein>
<dbReference type="GO" id="GO:0005886">
    <property type="term" value="C:plasma membrane"/>
    <property type="evidence" value="ECO:0007669"/>
    <property type="project" value="UniProtKB-SubCell"/>
</dbReference>
<evidence type="ECO:0000256" key="10">
    <source>
        <dbReference type="RuleBase" id="RU366002"/>
    </source>
</evidence>
<sequence>MTVALTLLVLVATVTLVSSLSERVRIPAPLVLVVVGVGASYLPFVTPIRLTPELVLVGLLPPLLYAAAIRTSLVDVSANRRSIGLLAVGLVIATTVIVGLVTWWLLPVPLAAALAFGAVVAPPDAVAATAIARRIGLPRRVVTILEGESLLNDATALVALRTAVAALAGSVTFWGVGADFLVAALGGVLVGVVLAVAVSFLRKRITDPIVDTAVSLMIPFGAYIAAEEIHASGVIAVVVSGVLMGHKSPVIQDARARLNERTNWSMIQFLLENSVFLLIGLQLRSILENVAASELSPATIVWFCVGALLTVILVRPVWVVASRFLLIRPKDATGQPIPWGTTAVISWAGMRGVVTLAAVFVLPETVPHVEVLVLGAFVVTAGTLLLQGLTLPWLARVLQVRGPDPREDALQEVTVLRAAVLAGQAELDRLLGPDVDDSVAQALRGRGETRLNSVWERLGASGADETPSQQYRRLRSAMLQAERTEVLRIRDEGTVDSEVLAAVMASLDVEESLIDRRRDEAEIGEAQGDGDLLTPLRTAGECDDLTAAPLMVTPLSPGVCLDCVREGTRPVHLRLCLSCGNVGCCDSSVGKHADRHNAETGHPVMRSIEPGEAWRWCYVHDLLG</sequence>
<dbReference type="PROSITE" id="PS50271">
    <property type="entry name" value="ZF_UBP"/>
    <property type="match status" value="1"/>
</dbReference>
<dbReference type="GO" id="GO:0008270">
    <property type="term" value="F:zinc ion binding"/>
    <property type="evidence" value="ECO:0007669"/>
    <property type="project" value="InterPro"/>
</dbReference>
<dbReference type="AlphaFoldDB" id="A0A938YME0"/>